<accession>A0A8S3XT92</accession>
<protein>
    <submittedName>
        <fullName evidence="2">(apollo) hypothetical protein</fullName>
    </submittedName>
</protein>
<dbReference type="OrthoDB" id="8918678at2759"/>
<keyword evidence="3" id="KW-1185">Reference proteome</keyword>
<sequence length="94" mass="9906">MRSKTSSTAAIVQFYEEDVFAPTDIKKSYVDVFNPSGAATRALPPAAEVLGPAPAPHDAPSYFVPAPAPAPAQSGFYDPTQMATGDDDQYRSGI</sequence>
<proteinExistence type="predicted"/>
<reference evidence="2" key="1">
    <citation type="submission" date="2021-04" db="EMBL/GenBank/DDBJ databases">
        <authorList>
            <person name="Tunstrom K."/>
        </authorList>
    </citation>
    <scope>NUCLEOTIDE SEQUENCE</scope>
</reference>
<dbReference type="EMBL" id="CAJQZP010001271">
    <property type="protein sequence ID" value="CAG5034728.1"/>
    <property type="molecule type" value="Genomic_DNA"/>
</dbReference>
<evidence type="ECO:0000313" key="2">
    <source>
        <dbReference type="EMBL" id="CAG5034728.1"/>
    </source>
</evidence>
<name>A0A8S3XT92_PARAO</name>
<gene>
    <name evidence="2" type="ORF">PAPOLLO_LOCUS20382</name>
</gene>
<feature type="region of interest" description="Disordered" evidence="1">
    <location>
        <begin position="70"/>
        <end position="94"/>
    </location>
</feature>
<dbReference type="Proteomes" id="UP000691718">
    <property type="component" value="Unassembled WGS sequence"/>
</dbReference>
<evidence type="ECO:0000256" key="1">
    <source>
        <dbReference type="SAM" id="MobiDB-lite"/>
    </source>
</evidence>
<comment type="caution">
    <text evidence="2">The sequence shown here is derived from an EMBL/GenBank/DDBJ whole genome shotgun (WGS) entry which is preliminary data.</text>
</comment>
<organism evidence="2 3">
    <name type="scientific">Parnassius apollo</name>
    <name type="common">Apollo butterfly</name>
    <name type="synonym">Papilio apollo</name>
    <dbReference type="NCBI Taxonomy" id="110799"/>
    <lineage>
        <taxon>Eukaryota</taxon>
        <taxon>Metazoa</taxon>
        <taxon>Ecdysozoa</taxon>
        <taxon>Arthropoda</taxon>
        <taxon>Hexapoda</taxon>
        <taxon>Insecta</taxon>
        <taxon>Pterygota</taxon>
        <taxon>Neoptera</taxon>
        <taxon>Endopterygota</taxon>
        <taxon>Lepidoptera</taxon>
        <taxon>Glossata</taxon>
        <taxon>Ditrysia</taxon>
        <taxon>Papilionoidea</taxon>
        <taxon>Papilionidae</taxon>
        <taxon>Parnassiinae</taxon>
        <taxon>Parnassini</taxon>
        <taxon>Parnassius</taxon>
        <taxon>Parnassius</taxon>
    </lineage>
</organism>
<evidence type="ECO:0000313" key="3">
    <source>
        <dbReference type="Proteomes" id="UP000691718"/>
    </source>
</evidence>
<dbReference type="AlphaFoldDB" id="A0A8S3XT92"/>